<comment type="caution">
    <text evidence="2">The sequence shown here is derived from an EMBL/GenBank/DDBJ whole genome shotgun (WGS) entry which is preliminary data.</text>
</comment>
<dbReference type="AlphaFoldDB" id="A0A8X6PWB8"/>
<dbReference type="Proteomes" id="UP000887013">
    <property type="component" value="Unassembled WGS sequence"/>
</dbReference>
<dbReference type="EMBL" id="BMAW01074643">
    <property type="protein sequence ID" value="GFT93151.1"/>
    <property type="molecule type" value="Genomic_DNA"/>
</dbReference>
<gene>
    <name evidence="2" type="ORF">NPIL_679831</name>
</gene>
<evidence type="ECO:0000256" key="1">
    <source>
        <dbReference type="SAM" id="MobiDB-lite"/>
    </source>
</evidence>
<name>A0A8X6PWB8_NEPPI</name>
<evidence type="ECO:0000313" key="3">
    <source>
        <dbReference type="Proteomes" id="UP000887013"/>
    </source>
</evidence>
<reference evidence="2" key="1">
    <citation type="submission" date="2020-08" db="EMBL/GenBank/DDBJ databases">
        <title>Multicomponent nature underlies the extraordinary mechanical properties of spider dragline silk.</title>
        <authorList>
            <person name="Kono N."/>
            <person name="Nakamura H."/>
            <person name="Mori M."/>
            <person name="Yoshida Y."/>
            <person name="Ohtoshi R."/>
            <person name="Malay A.D."/>
            <person name="Moran D.A.P."/>
            <person name="Tomita M."/>
            <person name="Numata K."/>
            <person name="Arakawa K."/>
        </authorList>
    </citation>
    <scope>NUCLEOTIDE SEQUENCE</scope>
</reference>
<evidence type="ECO:0000313" key="2">
    <source>
        <dbReference type="EMBL" id="GFT93151.1"/>
    </source>
</evidence>
<keyword evidence="3" id="KW-1185">Reference proteome</keyword>
<organism evidence="2 3">
    <name type="scientific">Nephila pilipes</name>
    <name type="common">Giant wood spider</name>
    <name type="synonym">Nephila maculata</name>
    <dbReference type="NCBI Taxonomy" id="299642"/>
    <lineage>
        <taxon>Eukaryota</taxon>
        <taxon>Metazoa</taxon>
        <taxon>Ecdysozoa</taxon>
        <taxon>Arthropoda</taxon>
        <taxon>Chelicerata</taxon>
        <taxon>Arachnida</taxon>
        <taxon>Araneae</taxon>
        <taxon>Araneomorphae</taxon>
        <taxon>Entelegynae</taxon>
        <taxon>Araneoidea</taxon>
        <taxon>Nephilidae</taxon>
        <taxon>Nephila</taxon>
    </lineage>
</organism>
<sequence>MVLNRTGSKNENRSINSFLPISMDLFQMDENVHRGVPRRNWPFLSRKGFSVRFSGETNELGPCSDSRLESVEGARSPPISSKSRQGSPEGLCDPVEFEGIGKGKGPNAERRGLRLVPPPPGRWSSFCFDLNLNIRRFSRFRKGLSSTSLP</sequence>
<accession>A0A8X6PWB8</accession>
<protein>
    <submittedName>
        <fullName evidence="2">Uncharacterized protein</fullName>
    </submittedName>
</protein>
<feature type="region of interest" description="Disordered" evidence="1">
    <location>
        <begin position="54"/>
        <end position="115"/>
    </location>
</feature>
<proteinExistence type="predicted"/>